<organism evidence="2 3">
    <name type="scientific">Coleophoma crateriformis</name>
    <dbReference type="NCBI Taxonomy" id="565419"/>
    <lineage>
        <taxon>Eukaryota</taxon>
        <taxon>Fungi</taxon>
        <taxon>Dikarya</taxon>
        <taxon>Ascomycota</taxon>
        <taxon>Pezizomycotina</taxon>
        <taxon>Leotiomycetes</taxon>
        <taxon>Helotiales</taxon>
        <taxon>Dermateaceae</taxon>
        <taxon>Coleophoma</taxon>
    </lineage>
</organism>
<reference evidence="2 3" key="1">
    <citation type="journal article" date="2018" name="IMA Fungus">
        <title>IMA Genome-F 9: Draft genome sequence of Annulohypoxylon stygium, Aspergillus mulundensis, Berkeleyomyces basicola (syn. Thielaviopsis basicola), Ceratocystis smalleyi, two Cercospora beticola strains, Coleophoma cylindrospora, Fusarium fracticaudum, Phialophora cf. hyalina, and Morchella septimelata.</title>
        <authorList>
            <person name="Wingfield B.D."/>
            <person name="Bills G.F."/>
            <person name="Dong Y."/>
            <person name="Huang W."/>
            <person name="Nel W.J."/>
            <person name="Swalarsk-Parry B.S."/>
            <person name="Vaghefi N."/>
            <person name="Wilken P.M."/>
            <person name="An Z."/>
            <person name="de Beer Z.W."/>
            <person name="De Vos L."/>
            <person name="Chen L."/>
            <person name="Duong T.A."/>
            <person name="Gao Y."/>
            <person name="Hammerbacher A."/>
            <person name="Kikkert J.R."/>
            <person name="Li Y."/>
            <person name="Li H."/>
            <person name="Li K."/>
            <person name="Li Q."/>
            <person name="Liu X."/>
            <person name="Ma X."/>
            <person name="Naidoo K."/>
            <person name="Pethybridge S.J."/>
            <person name="Sun J."/>
            <person name="Steenkamp E.T."/>
            <person name="van der Nest M.A."/>
            <person name="van Wyk S."/>
            <person name="Wingfield M.J."/>
            <person name="Xiong C."/>
            <person name="Yue Q."/>
            <person name="Zhang X."/>
        </authorList>
    </citation>
    <scope>NUCLEOTIDE SEQUENCE [LARGE SCALE GENOMIC DNA]</scope>
    <source>
        <strain evidence="2 3">BP5796</strain>
    </source>
</reference>
<comment type="caution">
    <text evidence="2">The sequence shown here is derived from an EMBL/GenBank/DDBJ whole genome shotgun (WGS) entry which is preliminary data.</text>
</comment>
<dbReference type="Proteomes" id="UP000256328">
    <property type="component" value="Unassembled WGS sequence"/>
</dbReference>
<evidence type="ECO:0000313" key="3">
    <source>
        <dbReference type="Proteomes" id="UP000256328"/>
    </source>
</evidence>
<proteinExistence type="predicted"/>
<sequence length="210" mass="22230">MAIFWSIRMKPATVGPAKIPPLVMAPTMLSLVATSTQNSSLVITADVKSAVKVAESTTTSELDAKGLPEPHKSLHTVSAISELQRSSTQENQPSPGTSQFAEIHRAVEGAIEQLADQESISVPIKSIPTGSTTTTDDDEAVDSEEKTHKCEKKGKARAADTGLDRILEINCLSTIPTIQALHGLPAGPKANDSSTQMRPIPKAGRGLQRS</sequence>
<accession>A0A3D8SM12</accession>
<evidence type="ECO:0000256" key="1">
    <source>
        <dbReference type="SAM" id="MobiDB-lite"/>
    </source>
</evidence>
<gene>
    <name evidence="2" type="ORF">BP5796_03051</name>
</gene>
<feature type="region of interest" description="Disordered" evidence="1">
    <location>
        <begin position="182"/>
        <end position="210"/>
    </location>
</feature>
<feature type="region of interest" description="Disordered" evidence="1">
    <location>
        <begin position="122"/>
        <end position="148"/>
    </location>
</feature>
<keyword evidence="3" id="KW-1185">Reference proteome</keyword>
<evidence type="ECO:0000313" key="2">
    <source>
        <dbReference type="EMBL" id="RDW87357.1"/>
    </source>
</evidence>
<dbReference type="AlphaFoldDB" id="A0A3D8SM12"/>
<name>A0A3D8SM12_9HELO</name>
<dbReference type="EMBL" id="PDLN01000004">
    <property type="protein sequence ID" value="RDW87357.1"/>
    <property type="molecule type" value="Genomic_DNA"/>
</dbReference>
<protein>
    <submittedName>
        <fullName evidence="2">Uncharacterized protein</fullName>
    </submittedName>
</protein>